<comment type="caution">
    <text evidence="1">The sequence shown here is derived from an EMBL/GenBank/DDBJ whole genome shotgun (WGS) entry which is preliminary data.</text>
</comment>
<keyword evidence="2" id="KW-1185">Reference proteome</keyword>
<organism evidence="1 2">
    <name type="scientific">Penicillium antarcticum</name>
    <dbReference type="NCBI Taxonomy" id="416450"/>
    <lineage>
        <taxon>Eukaryota</taxon>
        <taxon>Fungi</taxon>
        <taxon>Dikarya</taxon>
        <taxon>Ascomycota</taxon>
        <taxon>Pezizomycotina</taxon>
        <taxon>Eurotiomycetes</taxon>
        <taxon>Eurotiomycetidae</taxon>
        <taxon>Eurotiales</taxon>
        <taxon>Aspergillaceae</taxon>
        <taxon>Penicillium</taxon>
    </lineage>
</organism>
<evidence type="ECO:0000313" key="1">
    <source>
        <dbReference type="EMBL" id="OQD78779.1"/>
    </source>
</evidence>
<dbReference type="EMBL" id="MDYN01000081">
    <property type="protein sequence ID" value="OQD78779.1"/>
    <property type="molecule type" value="Genomic_DNA"/>
</dbReference>
<dbReference type="Proteomes" id="UP000191672">
    <property type="component" value="Unassembled WGS sequence"/>
</dbReference>
<dbReference type="STRING" id="416450.A0A1V6PP36"/>
<dbReference type="AlphaFoldDB" id="A0A1V6PP36"/>
<reference evidence="2" key="1">
    <citation type="journal article" date="2017" name="Nat. Microbiol.">
        <title>Global analysis of biosynthetic gene clusters reveals vast potential of secondary metabolite production in Penicillium species.</title>
        <authorList>
            <person name="Nielsen J.C."/>
            <person name="Grijseels S."/>
            <person name="Prigent S."/>
            <person name="Ji B."/>
            <person name="Dainat J."/>
            <person name="Nielsen K.F."/>
            <person name="Frisvad J.C."/>
            <person name="Workman M."/>
            <person name="Nielsen J."/>
        </authorList>
    </citation>
    <scope>NUCLEOTIDE SEQUENCE [LARGE SCALE GENOMIC DNA]</scope>
    <source>
        <strain evidence="2">IBT 31811</strain>
    </source>
</reference>
<evidence type="ECO:0000313" key="2">
    <source>
        <dbReference type="Proteomes" id="UP000191672"/>
    </source>
</evidence>
<sequence>MFRDRHWDPVDIVLDCAGGEVFRRAHAPSVMRNGGVAMTCVDAWPEQDPVDTTEQGALGGENRELQSHFLAVNPNGAALRQIASLVEGNFDSFKAGTVIDLVNVTNILRATAASVAKTQGDTIFVVRVN</sequence>
<proteinExistence type="predicted"/>
<protein>
    <recommendedName>
        <fullName evidence="3">Alcohol dehydrogenase-like C-terminal domain-containing protein</fullName>
    </recommendedName>
</protein>
<accession>A0A1V6PP36</accession>
<evidence type="ECO:0008006" key="3">
    <source>
        <dbReference type="Google" id="ProtNLM"/>
    </source>
</evidence>
<name>A0A1V6PP36_9EURO</name>
<dbReference type="Gene3D" id="3.40.50.720">
    <property type="entry name" value="NAD(P)-binding Rossmann-like Domain"/>
    <property type="match status" value="1"/>
</dbReference>
<gene>
    <name evidence="1" type="ORF">PENANT_c081G06698</name>
</gene>